<accession>A0AAW2KTU9</accession>
<reference evidence="2" key="1">
    <citation type="submission" date="2020-06" db="EMBL/GenBank/DDBJ databases">
        <authorList>
            <person name="Li T."/>
            <person name="Hu X."/>
            <person name="Zhang T."/>
            <person name="Song X."/>
            <person name="Zhang H."/>
            <person name="Dai N."/>
            <person name="Sheng W."/>
            <person name="Hou X."/>
            <person name="Wei L."/>
        </authorList>
    </citation>
    <scope>NUCLEOTIDE SEQUENCE</scope>
    <source>
        <strain evidence="2">KEN8</strain>
        <tissue evidence="2">Leaf</tissue>
    </source>
</reference>
<evidence type="ECO:0000259" key="1">
    <source>
        <dbReference type="Pfam" id="PF22936"/>
    </source>
</evidence>
<dbReference type="Pfam" id="PF22936">
    <property type="entry name" value="Pol_BBD"/>
    <property type="match status" value="1"/>
</dbReference>
<name>A0AAW2KTU9_9LAMI</name>
<reference evidence="2" key="2">
    <citation type="journal article" date="2024" name="Plant">
        <title>Genomic evolution and insights into agronomic trait innovations of Sesamum species.</title>
        <authorList>
            <person name="Miao H."/>
            <person name="Wang L."/>
            <person name="Qu L."/>
            <person name="Liu H."/>
            <person name="Sun Y."/>
            <person name="Le M."/>
            <person name="Wang Q."/>
            <person name="Wei S."/>
            <person name="Zheng Y."/>
            <person name="Lin W."/>
            <person name="Duan Y."/>
            <person name="Cao H."/>
            <person name="Xiong S."/>
            <person name="Wang X."/>
            <person name="Wei L."/>
            <person name="Li C."/>
            <person name="Ma Q."/>
            <person name="Ju M."/>
            <person name="Zhao R."/>
            <person name="Li G."/>
            <person name="Mu C."/>
            <person name="Tian Q."/>
            <person name="Mei H."/>
            <person name="Zhang T."/>
            <person name="Gao T."/>
            <person name="Zhang H."/>
        </authorList>
    </citation>
    <scope>NUCLEOTIDE SEQUENCE</scope>
    <source>
        <strain evidence="2">KEN8</strain>
    </source>
</reference>
<gene>
    <name evidence="2" type="ORF">Scaly_2931400</name>
</gene>
<evidence type="ECO:0000313" key="2">
    <source>
        <dbReference type="EMBL" id="KAL0310411.1"/>
    </source>
</evidence>
<proteinExistence type="predicted"/>
<dbReference type="InterPro" id="IPR054722">
    <property type="entry name" value="PolX-like_BBD"/>
</dbReference>
<feature type="domain" description="Retrovirus-related Pol polyprotein from transposon TNT 1-94-like beta-barrel" evidence="1">
    <location>
        <begin position="1"/>
        <end position="71"/>
    </location>
</feature>
<organism evidence="2">
    <name type="scientific">Sesamum calycinum</name>
    <dbReference type="NCBI Taxonomy" id="2727403"/>
    <lineage>
        <taxon>Eukaryota</taxon>
        <taxon>Viridiplantae</taxon>
        <taxon>Streptophyta</taxon>
        <taxon>Embryophyta</taxon>
        <taxon>Tracheophyta</taxon>
        <taxon>Spermatophyta</taxon>
        <taxon>Magnoliopsida</taxon>
        <taxon>eudicotyledons</taxon>
        <taxon>Gunneridae</taxon>
        <taxon>Pentapetalae</taxon>
        <taxon>asterids</taxon>
        <taxon>lamiids</taxon>
        <taxon>Lamiales</taxon>
        <taxon>Pedaliaceae</taxon>
        <taxon>Sesamum</taxon>
    </lineage>
</organism>
<dbReference type="EMBL" id="JACGWM010000201">
    <property type="protein sequence ID" value="KAL0310411.1"/>
    <property type="molecule type" value="Genomic_DNA"/>
</dbReference>
<sequence>MCDDKGNFSELDETFRNNVKFGNNSTVFVMGKEKLTLQIKGDIIHNISNVLFVPNLKTNLLNVDQLQEKGYEIFIKNGVCRVQDEKLGLIAQSHDKCKPDQRIQVDCEDGDEVTGQRVENDEAIDIQEIPPVDCDSIAFEEAVKKPKWREAINIGIATIERNNTWELTELPKGQKDIDVKWGLVHAKKTVKENVLVNLTVTIYLYTGECKAEVAATRLPYFDWDYWLGAAEDMIYQLQ</sequence>
<dbReference type="AlphaFoldDB" id="A0AAW2KTU9"/>
<comment type="caution">
    <text evidence="2">The sequence shown here is derived from an EMBL/GenBank/DDBJ whole genome shotgun (WGS) entry which is preliminary data.</text>
</comment>
<protein>
    <submittedName>
        <fullName evidence="2">Histone acetyltransferase HAC1</fullName>
    </submittedName>
</protein>